<name>A0A9P6TBE4_9BASI</name>
<reference evidence="2" key="1">
    <citation type="submission" date="2013-11" db="EMBL/GenBank/DDBJ databases">
        <title>Genome sequence of the fusiform rust pathogen reveals effectors for host alternation and coevolution with pine.</title>
        <authorList>
            <consortium name="DOE Joint Genome Institute"/>
            <person name="Smith K."/>
            <person name="Pendleton A."/>
            <person name="Kubisiak T."/>
            <person name="Anderson C."/>
            <person name="Salamov A."/>
            <person name="Aerts A."/>
            <person name="Riley R."/>
            <person name="Clum A."/>
            <person name="Lindquist E."/>
            <person name="Ence D."/>
            <person name="Campbell M."/>
            <person name="Kronenberg Z."/>
            <person name="Feau N."/>
            <person name="Dhillon B."/>
            <person name="Hamelin R."/>
            <person name="Burleigh J."/>
            <person name="Smith J."/>
            <person name="Yandell M."/>
            <person name="Nelson C."/>
            <person name="Grigoriev I."/>
            <person name="Davis J."/>
        </authorList>
    </citation>
    <scope>NUCLEOTIDE SEQUENCE</scope>
    <source>
        <strain evidence="2">G11</strain>
    </source>
</reference>
<feature type="chain" id="PRO_5040175542" evidence="1">
    <location>
        <begin position="24"/>
        <end position="141"/>
    </location>
</feature>
<keyword evidence="1" id="KW-0732">Signal</keyword>
<evidence type="ECO:0000256" key="1">
    <source>
        <dbReference type="SAM" id="SignalP"/>
    </source>
</evidence>
<sequence length="141" mass="16331">MYTLPIYLLLQALCLLNIKLTDAGLTASNPWKVEVPVRELPPNHRFITSGTLDQSEFEELKLHESNKPCNSRFWDHIPELPHILDSPVQVIWEKIRAVVGVLKVRIHGWLSRIRSPSSVPKELFSQRRIRRYNARSSLDVV</sequence>
<keyword evidence="3" id="KW-1185">Reference proteome</keyword>
<evidence type="ECO:0000313" key="2">
    <source>
        <dbReference type="EMBL" id="KAG0145614.1"/>
    </source>
</evidence>
<feature type="signal peptide" evidence="1">
    <location>
        <begin position="1"/>
        <end position="23"/>
    </location>
</feature>
<dbReference type="EMBL" id="MU167273">
    <property type="protein sequence ID" value="KAG0145614.1"/>
    <property type="molecule type" value="Genomic_DNA"/>
</dbReference>
<evidence type="ECO:0000313" key="3">
    <source>
        <dbReference type="Proteomes" id="UP000886653"/>
    </source>
</evidence>
<dbReference type="AlphaFoldDB" id="A0A9P6TBE4"/>
<protein>
    <submittedName>
        <fullName evidence="2">Uncharacterized protein</fullName>
    </submittedName>
</protein>
<dbReference type="Proteomes" id="UP000886653">
    <property type="component" value="Unassembled WGS sequence"/>
</dbReference>
<organism evidence="2 3">
    <name type="scientific">Cronartium quercuum f. sp. fusiforme G11</name>
    <dbReference type="NCBI Taxonomy" id="708437"/>
    <lineage>
        <taxon>Eukaryota</taxon>
        <taxon>Fungi</taxon>
        <taxon>Dikarya</taxon>
        <taxon>Basidiomycota</taxon>
        <taxon>Pucciniomycotina</taxon>
        <taxon>Pucciniomycetes</taxon>
        <taxon>Pucciniales</taxon>
        <taxon>Coleosporiaceae</taxon>
        <taxon>Cronartium</taxon>
    </lineage>
</organism>
<comment type="caution">
    <text evidence="2">The sequence shown here is derived from an EMBL/GenBank/DDBJ whole genome shotgun (WGS) entry which is preliminary data.</text>
</comment>
<gene>
    <name evidence="2" type="ORF">CROQUDRAFT_658411</name>
</gene>
<proteinExistence type="predicted"/>
<accession>A0A9P6TBE4</accession>